<dbReference type="PROSITE" id="PS51099">
    <property type="entry name" value="PTS_EIIB_TYPE_2"/>
    <property type="match status" value="1"/>
</dbReference>
<organism evidence="3 4">
    <name type="scientific">Lentibacillus amyloliquefaciens</name>
    <dbReference type="NCBI Taxonomy" id="1472767"/>
    <lineage>
        <taxon>Bacteria</taxon>
        <taxon>Bacillati</taxon>
        <taxon>Bacillota</taxon>
        <taxon>Bacilli</taxon>
        <taxon>Bacillales</taxon>
        <taxon>Bacillaceae</taxon>
        <taxon>Lentibacillus</taxon>
    </lineage>
</organism>
<proteinExistence type="predicted"/>
<gene>
    <name evidence="3" type="ORF">AOX59_02210</name>
</gene>
<accession>A0A0U4FFS3</accession>
<dbReference type="GO" id="GO:0009401">
    <property type="term" value="P:phosphoenolpyruvate-dependent sugar phosphotransferase system"/>
    <property type="evidence" value="ECO:0007669"/>
    <property type="project" value="InterPro"/>
</dbReference>
<dbReference type="STRING" id="1472767.AOX59_02210"/>
<dbReference type="AlphaFoldDB" id="A0A0U4FFS3"/>
<dbReference type="GO" id="GO:0008982">
    <property type="term" value="F:protein-N(PI)-phosphohistidine-sugar phosphotransferase activity"/>
    <property type="evidence" value="ECO:0007669"/>
    <property type="project" value="InterPro"/>
</dbReference>
<evidence type="ECO:0000313" key="4">
    <source>
        <dbReference type="Proteomes" id="UP000050331"/>
    </source>
</evidence>
<dbReference type="RefSeq" id="WP_068441223.1">
    <property type="nucleotide sequence ID" value="NZ_CP013862.1"/>
</dbReference>
<dbReference type="SUPFAM" id="SSF52794">
    <property type="entry name" value="PTS system IIB component-like"/>
    <property type="match status" value="1"/>
</dbReference>
<evidence type="ECO:0000256" key="1">
    <source>
        <dbReference type="ARBA" id="ARBA00022679"/>
    </source>
</evidence>
<dbReference type="InterPro" id="IPR036095">
    <property type="entry name" value="PTS_EIIB-like_sf"/>
</dbReference>
<dbReference type="Proteomes" id="UP000050331">
    <property type="component" value="Chromosome"/>
</dbReference>
<dbReference type="Pfam" id="PF02302">
    <property type="entry name" value="PTS_IIB"/>
    <property type="match status" value="1"/>
</dbReference>
<name>A0A0U4FFS3_9BACI</name>
<keyword evidence="1" id="KW-0808">Transferase</keyword>
<evidence type="ECO:0000259" key="2">
    <source>
        <dbReference type="PROSITE" id="PS51099"/>
    </source>
</evidence>
<dbReference type="OrthoDB" id="6505030at2"/>
<dbReference type="CDD" id="cd05566">
    <property type="entry name" value="PTS_IIB_galactitol"/>
    <property type="match status" value="1"/>
</dbReference>
<dbReference type="Gene3D" id="3.40.50.2300">
    <property type="match status" value="1"/>
</dbReference>
<dbReference type="EMBL" id="CP013862">
    <property type="protein sequence ID" value="ALX47518.1"/>
    <property type="molecule type" value="Genomic_DNA"/>
</dbReference>
<feature type="domain" description="PTS EIIB type-2" evidence="2">
    <location>
        <begin position="2"/>
        <end position="93"/>
    </location>
</feature>
<dbReference type="InterPro" id="IPR013011">
    <property type="entry name" value="PTS_EIIB_2"/>
</dbReference>
<keyword evidence="4" id="KW-1185">Reference proteome</keyword>
<protein>
    <submittedName>
        <fullName evidence="3">PTS galactitol transporter subunit IIB</fullName>
    </submittedName>
</protein>
<evidence type="ECO:0000313" key="3">
    <source>
        <dbReference type="EMBL" id="ALX47518.1"/>
    </source>
</evidence>
<dbReference type="InterPro" id="IPR003501">
    <property type="entry name" value="PTS_EIIB_2/3"/>
</dbReference>
<reference evidence="3 4" key="1">
    <citation type="submission" date="2016-01" db="EMBL/GenBank/DDBJ databases">
        <title>Complete genome sequence of strain Lentibacillus amyloliquefaciens LAM0015T isolated from saline sediment.</title>
        <authorList>
            <person name="Wang J.-L."/>
            <person name="He M.-X."/>
        </authorList>
    </citation>
    <scope>NUCLEOTIDE SEQUENCE [LARGE SCALE GENOMIC DNA]</scope>
    <source>
        <strain evidence="3 4">LAM0015</strain>
    </source>
</reference>
<dbReference type="KEGG" id="lao:AOX59_02210"/>
<sequence length="93" mass="10437">MKKVLVICGTGIATSTVVIEKLKEWLDKEQLNEHVTLHQANVQDAINKANEYDFMISTTIVPESLQEKAIDGVPLLAGTGEEDVYEKIKHRMK</sequence>